<feature type="region of interest" description="Disordered" evidence="8">
    <location>
        <begin position="596"/>
        <end position="633"/>
    </location>
</feature>
<dbReference type="GO" id="GO:0003723">
    <property type="term" value="F:RNA binding"/>
    <property type="evidence" value="ECO:0007669"/>
    <property type="project" value="UniProtKB-UniRule"/>
</dbReference>
<dbReference type="SUPFAM" id="SSF52540">
    <property type="entry name" value="P-loop containing nucleoside triphosphate hydrolases"/>
    <property type="match status" value="2"/>
</dbReference>
<dbReference type="EMBL" id="LFJN01000036">
    <property type="protein sequence ID" value="KPI35856.1"/>
    <property type="molecule type" value="Genomic_DNA"/>
</dbReference>
<gene>
    <name evidence="11" type="ORF">AB675_11108</name>
</gene>
<dbReference type="InterPro" id="IPR014001">
    <property type="entry name" value="Helicase_ATP-bd"/>
</dbReference>
<evidence type="ECO:0000256" key="4">
    <source>
        <dbReference type="ARBA" id="ARBA00022840"/>
    </source>
</evidence>
<dbReference type="Proteomes" id="UP000038010">
    <property type="component" value="Unassembled WGS sequence"/>
</dbReference>
<dbReference type="VEuPathDB" id="FungiDB:AB675_11108"/>
<comment type="caution">
    <text evidence="11">The sequence shown here is derived from an EMBL/GenBank/DDBJ whole genome shotgun (WGS) entry which is preliminary data.</text>
</comment>
<comment type="catalytic activity">
    <reaction evidence="7">
        <text>ATP + H2O = ADP + phosphate + H(+)</text>
        <dbReference type="Rhea" id="RHEA:13065"/>
        <dbReference type="ChEBI" id="CHEBI:15377"/>
        <dbReference type="ChEBI" id="CHEBI:15378"/>
        <dbReference type="ChEBI" id="CHEBI:30616"/>
        <dbReference type="ChEBI" id="CHEBI:43474"/>
        <dbReference type="ChEBI" id="CHEBI:456216"/>
        <dbReference type="EC" id="3.6.4.13"/>
    </reaction>
</comment>
<dbReference type="Pfam" id="PF00270">
    <property type="entry name" value="DEAD"/>
    <property type="match status" value="1"/>
</dbReference>
<dbReference type="GO" id="GO:0003724">
    <property type="term" value="F:RNA helicase activity"/>
    <property type="evidence" value="ECO:0007669"/>
    <property type="project" value="UniProtKB-EC"/>
</dbReference>
<dbReference type="InterPro" id="IPR000629">
    <property type="entry name" value="RNA-helicase_DEAD-box_CS"/>
</dbReference>
<dbReference type="InterPro" id="IPR011545">
    <property type="entry name" value="DEAD/DEAH_box_helicase_dom"/>
</dbReference>
<evidence type="ECO:0000256" key="1">
    <source>
        <dbReference type="ARBA" id="ARBA00022741"/>
    </source>
</evidence>
<evidence type="ECO:0000259" key="9">
    <source>
        <dbReference type="PROSITE" id="PS51192"/>
    </source>
</evidence>
<reference evidence="11 12" key="1">
    <citation type="submission" date="2015-06" db="EMBL/GenBank/DDBJ databases">
        <title>Draft genome of the ant-associated black yeast Phialophora attae CBS 131958.</title>
        <authorList>
            <person name="Moreno L.F."/>
            <person name="Stielow B.J."/>
            <person name="de Hoog S."/>
            <person name="Vicente V.A."/>
            <person name="Weiss V.A."/>
            <person name="de Vries M."/>
            <person name="Cruz L.M."/>
            <person name="Souza E.M."/>
        </authorList>
    </citation>
    <scope>NUCLEOTIDE SEQUENCE [LARGE SCALE GENOMIC DNA]</scope>
    <source>
        <strain evidence="11 12">CBS 131958</strain>
    </source>
</reference>
<dbReference type="InterPro" id="IPR027417">
    <property type="entry name" value="P-loop_NTPase"/>
</dbReference>
<feature type="domain" description="Helicase ATP-binding" evidence="9">
    <location>
        <begin position="114"/>
        <end position="300"/>
    </location>
</feature>
<dbReference type="Gene3D" id="3.40.50.300">
    <property type="entry name" value="P-loop containing nucleotide triphosphate hydrolases"/>
    <property type="match status" value="2"/>
</dbReference>
<evidence type="ECO:0000313" key="12">
    <source>
        <dbReference type="Proteomes" id="UP000038010"/>
    </source>
</evidence>
<feature type="compositionally biased region" description="Gly residues" evidence="8">
    <location>
        <begin position="602"/>
        <end position="620"/>
    </location>
</feature>
<name>A0A0N1HIF5_9EURO</name>
<sequence>MLAPAQAGRALRSSLRLLSLQSSTCTLRAARFTPRTVLPSSQSIPSAAFSSYRRLQQSQATAEAEAGEGFKHASAEMTTFQELADNGVIHPKIISTITGKMNIHTMTDVQRMTINECLDGSDVIGQAKTGTGKTIAFLMPIIQRLMRDTTLTRGPPSAGDTRALIISPTRELAEQIAVEAQKIVQGTGIKVQTAVGGTQKRMHLDLMRRNGCHILVGTPGRVKDLISDRTSGVTLNHIQTFVLDEADRLLDVGFAPDIEEMQSYMPPLSERDRQTLMFSATVPKSVVGLVRQVLKPDFKFIRAVDPDEAPTHERIPQKLVYLKGLENTVPAILEIATKAIEAHKLDPANNPPFKAIVFMPSTAEVALTKAWLDNLRDPATSGSGGMFGRHPLDPCRIFEISSKLDQRQRTRSSEGFRNCESGILISSDVTARGMDFPNVSTVIQTAIPQTEDQYVHRIGRTGRAGKDGLGYLLLQEDDKRAWERNYSRSLKLTVDDTLHTAKLDMSTGAQLPSNIARIMGMVEKGIRQVHFGQKADAYRASIGVMKQSLTDRSPQELVDKINQQARWGWGLERPPPLSQLIIDRLGLRNATGLEIQDESRGGGRGFGDRNGGGRGGFGGGRGRDSFDSNNPFGREPIGYGSRAAAVAVARCLTSPLMEVAAALAVAEEVAAGVEAGTVEVAVASVGIGEVIVVGLVGDDSCRFRYP</sequence>
<dbReference type="GO" id="GO:0005524">
    <property type="term" value="F:ATP binding"/>
    <property type="evidence" value="ECO:0007669"/>
    <property type="project" value="UniProtKB-UniRule"/>
</dbReference>
<dbReference type="SMART" id="SM00487">
    <property type="entry name" value="DEXDc"/>
    <property type="match status" value="1"/>
</dbReference>
<dbReference type="PROSITE" id="PS00039">
    <property type="entry name" value="DEAD_ATP_HELICASE"/>
    <property type="match status" value="1"/>
</dbReference>
<dbReference type="PROSITE" id="PS51192">
    <property type="entry name" value="HELICASE_ATP_BIND_1"/>
    <property type="match status" value="1"/>
</dbReference>
<dbReference type="CDD" id="cd18787">
    <property type="entry name" value="SF2_C_DEAD"/>
    <property type="match status" value="1"/>
</dbReference>
<dbReference type="GeneID" id="28731807"/>
<dbReference type="InterPro" id="IPR001650">
    <property type="entry name" value="Helicase_C-like"/>
</dbReference>
<dbReference type="OrthoDB" id="193716at2759"/>
<comment type="similarity">
    <text evidence="6">Belongs to the DEAD box helicase family.</text>
</comment>
<dbReference type="Pfam" id="PF00271">
    <property type="entry name" value="Helicase_C"/>
    <property type="match status" value="1"/>
</dbReference>
<evidence type="ECO:0000256" key="6">
    <source>
        <dbReference type="RuleBase" id="RU000492"/>
    </source>
</evidence>
<evidence type="ECO:0000313" key="11">
    <source>
        <dbReference type="EMBL" id="KPI35856.1"/>
    </source>
</evidence>
<comment type="domain">
    <text evidence="7">The Q motif is unique to and characteristic of the DEAD box family of RNA helicases and controls ATP binding and hydrolysis.</text>
</comment>
<evidence type="ECO:0000256" key="2">
    <source>
        <dbReference type="ARBA" id="ARBA00022801"/>
    </source>
</evidence>
<keyword evidence="12" id="KW-1185">Reference proteome</keyword>
<evidence type="ECO:0000256" key="7">
    <source>
        <dbReference type="RuleBase" id="RU365068"/>
    </source>
</evidence>
<keyword evidence="4 6" id="KW-0067">ATP-binding</keyword>
<protein>
    <recommendedName>
        <fullName evidence="7">ATP-dependent RNA helicase</fullName>
        <ecNumber evidence="7">3.6.4.13</ecNumber>
    </recommendedName>
</protein>
<dbReference type="PANTHER" id="PTHR24031">
    <property type="entry name" value="RNA HELICASE"/>
    <property type="match status" value="1"/>
</dbReference>
<feature type="domain" description="Helicase C-terminal" evidence="10">
    <location>
        <begin position="339"/>
        <end position="506"/>
    </location>
</feature>
<dbReference type="PROSITE" id="PS51194">
    <property type="entry name" value="HELICASE_CTER"/>
    <property type="match status" value="1"/>
</dbReference>
<keyword evidence="3 6" id="KW-0347">Helicase</keyword>
<keyword evidence="5 7" id="KW-0694">RNA-binding</keyword>
<keyword evidence="2 6" id="KW-0378">Hydrolase</keyword>
<evidence type="ECO:0000256" key="5">
    <source>
        <dbReference type="ARBA" id="ARBA00022884"/>
    </source>
</evidence>
<comment type="function">
    <text evidence="7">RNA helicase.</text>
</comment>
<evidence type="ECO:0000256" key="3">
    <source>
        <dbReference type="ARBA" id="ARBA00022806"/>
    </source>
</evidence>
<dbReference type="EC" id="3.6.4.13" evidence="7"/>
<organism evidence="11 12">
    <name type="scientific">Cyphellophora attinorum</name>
    <dbReference type="NCBI Taxonomy" id="1664694"/>
    <lineage>
        <taxon>Eukaryota</taxon>
        <taxon>Fungi</taxon>
        <taxon>Dikarya</taxon>
        <taxon>Ascomycota</taxon>
        <taxon>Pezizomycotina</taxon>
        <taxon>Eurotiomycetes</taxon>
        <taxon>Chaetothyriomycetidae</taxon>
        <taxon>Chaetothyriales</taxon>
        <taxon>Cyphellophoraceae</taxon>
        <taxon>Cyphellophora</taxon>
    </lineage>
</organism>
<dbReference type="RefSeq" id="XP_017995819.1">
    <property type="nucleotide sequence ID" value="XM_018139927.1"/>
</dbReference>
<dbReference type="GO" id="GO:0016787">
    <property type="term" value="F:hydrolase activity"/>
    <property type="evidence" value="ECO:0007669"/>
    <property type="project" value="UniProtKB-KW"/>
</dbReference>
<keyword evidence="1 6" id="KW-0547">Nucleotide-binding</keyword>
<dbReference type="STRING" id="1664694.A0A0N1HIF5"/>
<accession>A0A0N1HIF5</accession>
<dbReference type="AlphaFoldDB" id="A0A0N1HIF5"/>
<proteinExistence type="inferred from homology"/>
<dbReference type="SMART" id="SM00490">
    <property type="entry name" value="HELICc"/>
    <property type="match status" value="1"/>
</dbReference>
<evidence type="ECO:0000259" key="10">
    <source>
        <dbReference type="PROSITE" id="PS51194"/>
    </source>
</evidence>
<evidence type="ECO:0000256" key="8">
    <source>
        <dbReference type="SAM" id="MobiDB-lite"/>
    </source>
</evidence>